<accession>A0A4S2BNT0</accession>
<feature type="transmembrane region" description="Helical" evidence="1">
    <location>
        <begin position="41"/>
        <end position="60"/>
    </location>
</feature>
<proteinExistence type="predicted"/>
<evidence type="ECO:0000313" key="3">
    <source>
        <dbReference type="Proteomes" id="UP000309117"/>
    </source>
</evidence>
<keyword evidence="1" id="KW-1133">Transmembrane helix</keyword>
<evidence type="ECO:0000313" key="2">
    <source>
        <dbReference type="EMBL" id="TGY16012.1"/>
    </source>
</evidence>
<protein>
    <submittedName>
        <fullName evidence="2">Uncharacterized protein</fullName>
    </submittedName>
</protein>
<dbReference type="AlphaFoldDB" id="A0A4S2BNT0"/>
<dbReference type="RefSeq" id="WP_004045115.1">
    <property type="nucleotide sequence ID" value="NZ_AQFR02000003.1"/>
</dbReference>
<sequence length="153" mass="17068">MKKSHILLVFTFLLLVPYICSLAIIGIGYNALVLHAADPVRTIIGATIGAFIMFAIKATIQRPVDLLAMETSDGFIKQSLRFFSIRRRYFLLVANIIFDFCLCIFATILVRDFLTLDQIAGTSAGIVLLIMFISTCLGAYVEYDNLSIDPQQH</sequence>
<dbReference type="GeneID" id="75116921"/>
<name>A0A4S2BNT0_9LACO</name>
<feature type="transmembrane region" description="Helical" evidence="1">
    <location>
        <begin position="122"/>
        <end position="141"/>
    </location>
</feature>
<keyword evidence="1" id="KW-0812">Transmembrane</keyword>
<dbReference type="Proteomes" id="UP000309117">
    <property type="component" value="Unassembled WGS sequence"/>
</dbReference>
<reference evidence="2 3" key="1">
    <citation type="submission" date="2019-04" db="EMBL/GenBank/DDBJ databases">
        <title>Microbes associate with the intestines of laboratory mice.</title>
        <authorList>
            <person name="Navarre W."/>
            <person name="Wong E."/>
            <person name="Huang K."/>
            <person name="Tropini C."/>
            <person name="Ng K."/>
            <person name="Yu B."/>
        </authorList>
    </citation>
    <scope>NUCLEOTIDE SEQUENCE [LARGE SCALE GENOMIC DNA]</scope>
    <source>
        <strain evidence="2 3">NM61_E11</strain>
    </source>
</reference>
<comment type="caution">
    <text evidence="2">The sequence shown here is derived from an EMBL/GenBank/DDBJ whole genome shotgun (WGS) entry which is preliminary data.</text>
</comment>
<gene>
    <name evidence="2" type="ORF">E5351_04150</name>
</gene>
<feature type="transmembrane region" description="Helical" evidence="1">
    <location>
        <begin position="7"/>
        <end position="29"/>
    </location>
</feature>
<organism evidence="2 3">
    <name type="scientific">Lactobacillus intestinalis</name>
    <dbReference type="NCBI Taxonomy" id="151781"/>
    <lineage>
        <taxon>Bacteria</taxon>
        <taxon>Bacillati</taxon>
        <taxon>Bacillota</taxon>
        <taxon>Bacilli</taxon>
        <taxon>Lactobacillales</taxon>
        <taxon>Lactobacillaceae</taxon>
        <taxon>Lactobacillus</taxon>
    </lineage>
</organism>
<feature type="transmembrane region" description="Helical" evidence="1">
    <location>
        <begin position="89"/>
        <end position="110"/>
    </location>
</feature>
<keyword evidence="1" id="KW-0472">Membrane</keyword>
<dbReference type="EMBL" id="SRYV01000006">
    <property type="protein sequence ID" value="TGY16012.1"/>
    <property type="molecule type" value="Genomic_DNA"/>
</dbReference>
<evidence type="ECO:0000256" key="1">
    <source>
        <dbReference type="SAM" id="Phobius"/>
    </source>
</evidence>